<name>A0AAD5VF59_9APHY</name>
<dbReference type="Gene3D" id="2.10.110.10">
    <property type="entry name" value="Cysteine Rich Protein"/>
    <property type="match status" value="1"/>
</dbReference>
<feature type="region of interest" description="Disordered" evidence="1">
    <location>
        <begin position="62"/>
        <end position="323"/>
    </location>
</feature>
<evidence type="ECO:0000256" key="1">
    <source>
        <dbReference type="SAM" id="MobiDB-lite"/>
    </source>
</evidence>
<comment type="caution">
    <text evidence="2">The sequence shown here is derived from an EMBL/GenBank/DDBJ whole genome shotgun (WGS) entry which is preliminary data.</text>
</comment>
<feature type="compositionally biased region" description="Low complexity" evidence="1">
    <location>
        <begin position="688"/>
        <end position="701"/>
    </location>
</feature>
<gene>
    <name evidence="2" type="ORF">NLI96_g217</name>
</gene>
<dbReference type="Proteomes" id="UP001212997">
    <property type="component" value="Unassembled WGS sequence"/>
</dbReference>
<feature type="region of interest" description="Disordered" evidence="1">
    <location>
        <begin position="685"/>
        <end position="736"/>
    </location>
</feature>
<evidence type="ECO:0000313" key="2">
    <source>
        <dbReference type="EMBL" id="KAJ3492091.1"/>
    </source>
</evidence>
<feature type="compositionally biased region" description="Low complexity" evidence="1">
    <location>
        <begin position="271"/>
        <end position="280"/>
    </location>
</feature>
<feature type="compositionally biased region" description="Low complexity" evidence="1">
    <location>
        <begin position="224"/>
        <end position="241"/>
    </location>
</feature>
<organism evidence="2 3">
    <name type="scientific">Meripilus lineatus</name>
    <dbReference type="NCBI Taxonomy" id="2056292"/>
    <lineage>
        <taxon>Eukaryota</taxon>
        <taxon>Fungi</taxon>
        <taxon>Dikarya</taxon>
        <taxon>Basidiomycota</taxon>
        <taxon>Agaricomycotina</taxon>
        <taxon>Agaricomycetes</taxon>
        <taxon>Polyporales</taxon>
        <taxon>Meripilaceae</taxon>
        <taxon>Meripilus</taxon>
    </lineage>
</organism>
<feature type="compositionally biased region" description="Polar residues" evidence="1">
    <location>
        <begin position="165"/>
        <end position="177"/>
    </location>
</feature>
<feature type="compositionally biased region" description="Low complexity" evidence="1">
    <location>
        <begin position="447"/>
        <end position="473"/>
    </location>
</feature>
<dbReference type="AlphaFoldDB" id="A0AAD5VF59"/>
<feature type="compositionally biased region" description="Pro residues" evidence="1">
    <location>
        <begin position="553"/>
        <end position="565"/>
    </location>
</feature>
<feature type="compositionally biased region" description="Low complexity" evidence="1">
    <location>
        <begin position="80"/>
        <end position="95"/>
    </location>
</feature>
<feature type="compositionally biased region" description="Polar residues" evidence="1">
    <location>
        <begin position="298"/>
        <end position="308"/>
    </location>
</feature>
<feature type="compositionally biased region" description="Basic and acidic residues" evidence="1">
    <location>
        <begin position="838"/>
        <end position="847"/>
    </location>
</feature>
<dbReference type="CDD" id="cd08368">
    <property type="entry name" value="LIM"/>
    <property type="match status" value="1"/>
</dbReference>
<evidence type="ECO:0000313" key="3">
    <source>
        <dbReference type="Proteomes" id="UP001212997"/>
    </source>
</evidence>
<feature type="region of interest" description="Disordered" evidence="1">
    <location>
        <begin position="828"/>
        <end position="852"/>
    </location>
</feature>
<reference evidence="2" key="1">
    <citation type="submission" date="2022-07" db="EMBL/GenBank/DDBJ databases">
        <title>Genome Sequence of Physisporinus lineatus.</title>
        <authorList>
            <person name="Buettner E."/>
        </authorList>
    </citation>
    <scope>NUCLEOTIDE SEQUENCE</scope>
    <source>
        <strain evidence="2">VT162</strain>
    </source>
</reference>
<feature type="compositionally biased region" description="Low complexity" evidence="1">
    <location>
        <begin position="653"/>
        <end position="664"/>
    </location>
</feature>
<feature type="compositionally biased region" description="Low complexity" evidence="1">
    <location>
        <begin position="625"/>
        <end position="646"/>
    </location>
</feature>
<feature type="compositionally biased region" description="Polar residues" evidence="1">
    <location>
        <begin position="260"/>
        <end position="270"/>
    </location>
</feature>
<feature type="compositionally biased region" description="Polar residues" evidence="1">
    <location>
        <begin position="69"/>
        <end position="79"/>
    </location>
</feature>
<proteinExistence type="predicted"/>
<dbReference type="EMBL" id="JANAWD010000003">
    <property type="protein sequence ID" value="KAJ3492091.1"/>
    <property type="molecule type" value="Genomic_DNA"/>
</dbReference>
<keyword evidence="3" id="KW-1185">Reference proteome</keyword>
<feature type="compositionally biased region" description="Pro residues" evidence="1">
    <location>
        <begin position="242"/>
        <end position="256"/>
    </location>
</feature>
<accession>A0AAD5VF59</accession>
<feature type="compositionally biased region" description="Basic and acidic residues" evidence="1">
    <location>
        <begin position="539"/>
        <end position="549"/>
    </location>
</feature>
<feature type="compositionally biased region" description="Basic and acidic residues" evidence="1">
    <location>
        <begin position="608"/>
        <end position="618"/>
    </location>
</feature>
<sequence>MASLLIPPPPENARLSQILPTVKCSTCNQPVPISELGDHVCPPAPIIKPPMSPRSTATILSEKYHSLVSRPSTPQSPTHAPSKPSISSPPAQAQSRKSSTAPLRISKPPSKSQDKRTTSPPSNPSLSPRDSRLGQNVPRRPLSREVVSRSSNPPLSPSVGPASPRQRTPSPLATQPPRSAEPPRVSTPLSAGRKSSEALPNTSAPRAYPDSSARSPPPNQSAHTPPSNSTPRSRTTSNASTRPPPVRPPIQPPPVVAPLNLQNNSTPSTASLPSSRQRPNPSNPSLPPINTSPDVIYTTGSHAASPPSNYDPRMHPPPGNRPFSPYGTMSPVVGPGMSPMQAPFSPVVEVDTKTGGEAGMAGVGRRGFAAAARAAMFAQTMGPPPMNGPMNIGIGPGMTFGPQSPEDRAMMASLDAVQGMDGRRPNAPKFLDINSARNYGNNALKDSSPANASTPPLSPNSNSSHSPHSPFSAILASPDKDGRTGSLTPTPPVIASRTPSPSGLQLDGVVSPTPELPLKSPLGQIPPTPTTPSSVRLPFFEKFKKDHPTVDTTPPPASTEPPPLSPSDSESSFGGLAYADSTNGDDEDVPLSKPSEIPRQPSPAETVKQSDVKPEKTPGKVRFPSMSSKKSESAYTSSSSSSSTKSPPVLQRTLSSSTATSSYSIRTTAKSTGALDRAMETLLEETSAETASGSSNSLSEGNNRDSKPPKLPMRSHTSPTLGAGRPESKHGGKRKTAKVRVCAKCEKQIDDGRWIQMEGGNVLCDKCWKNMYLPKPIEGPCAVSHAGDRYHPEHLVCEYARCTERLEEYWEVDGRMLCDRHAQRVMREGDGGEEEDEFREREREGGARAKKRTTRFIDLAAMNANGAGGGHS</sequence>
<protein>
    <submittedName>
        <fullName evidence="2">Uncharacterized protein</fullName>
    </submittedName>
</protein>
<feature type="region of interest" description="Disordered" evidence="1">
    <location>
        <begin position="441"/>
        <end position="664"/>
    </location>
</feature>